<dbReference type="GO" id="GO:0016020">
    <property type="term" value="C:membrane"/>
    <property type="evidence" value="ECO:0007669"/>
    <property type="project" value="UniProtKB-SubCell"/>
</dbReference>
<evidence type="ECO:0000313" key="7">
    <source>
        <dbReference type="EMBL" id="PHP27826.1"/>
    </source>
</evidence>
<dbReference type="EMBL" id="NQWH01000011">
    <property type="protein sequence ID" value="PHP27826.1"/>
    <property type="molecule type" value="Genomic_DNA"/>
</dbReference>
<keyword evidence="4 5" id="KW-0472">Membrane</keyword>
<evidence type="ECO:0000256" key="3">
    <source>
        <dbReference type="ARBA" id="ARBA00022989"/>
    </source>
</evidence>
<dbReference type="InterPro" id="IPR050932">
    <property type="entry name" value="TM2D1-3-like"/>
</dbReference>
<dbReference type="RefSeq" id="WP_099276568.1">
    <property type="nucleotide sequence ID" value="NZ_KZ304957.1"/>
</dbReference>
<feature type="domain" description="TM2" evidence="6">
    <location>
        <begin position="18"/>
        <end position="70"/>
    </location>
</feature>
<keyword evidence="2 5" id="KW-0812">Transmembrane</keyword>
<gene>
    <name evidence="7" type="ORF">CJ301_09140</name>
</gene>
<comment type="subcellular location">
    <subcellularLocation>
        <location evidence="1">Membrane</location>
        <topology evidence="1">Multi-pass membrane protein</topology>
    </subcellularLocation>
</comment>
<dbReference type="OrthoDB" id="2004788at2"/>
<evidence type="ECO:0000259" key="6">
    <source>
        <dbReference type="Pfam" id="PF05154"/>
    </source>
</evidence>
<dbReference type="PANTHER" id="PTHR21016:SF25">
    <property type="entry name" value="TM2 DOMAIN-CONTAINING PROTEIN DDB_G0277895-RELATED"/>
    <property type="match status" value="1"/>
</dbReference>
<reference evidence="7 8" key="1">
    <citation type="submission" date="2017-08" db="EMBL/GenBank/DDBJ databases">
        <title>Draft Genome Sequence of Loktanella cinnabarina Strain XM1, Isolated from Coastal Surface Water.</title>
        <authorList>
            <person name="Ma R."/>
            <person name="Wang J."/>
            <person name="Wang Q."/>
            <person name="Ma Z."/>
            <person name="Li J."/>
            <person name="Chen L."/>
        </authorList>
    </citation>
    <scope>NUCLEOTIDE SEQUENCE [LARGE SCALE GENOMIC DNA]</scope>
    <source>
        <strain evidence="7 8">XM1</strain>
    </source>
</reference>
<feature type="transmembrane region" description="Helical" evidence="5">
    <location>
        <begin position="20"/>
        <end position="39"/>
    </location>
</feature>
<evidence type="ECO:0000256" key="1">
    <source>
        <dbReference type="ARBA" id="ARBA00004141"/>
    </source>
</evidence>
<organism evidence="7 8">
    <name type="scientific">Limimaricola cinnabarinus</name>
    <dbReference type="NCBI Taxonomy" id="1125964"/>
    <lineage>
        <taxon>Bacteria</taxon>
        <taxon>Pseudomonadati</taxon>
        <taxon>Pseudomonadota</taxon>
        <taxon>Alphaproteobacteria</taxon>
        <taxon>Rhodobacterales</taxon>
        <taxon>Paracoccaceae</taxon>
        <taxon>Limimaricola</taxon>
    </lineage>
</organism>
<protein>
    <recommendedName>
        <fullName evidence="6">TM2 domain-containing protein</fullName>
    </recommendedName>
</protein>
<proteinExistence type="predicted"/>
<dbReference type="Proteomes" id="UP000221860">
    <property type="component" value="Unassembled WGS sequence"/>
</dbReference>
<accession>A0A2G1MGG0</accession>
<comment type="caution">
    <text evidence="7">The sequence shown here is derived from an EMBL/GenBank/DDBJ whole genome shotgun (WGS) entry which is preliminary data.</text>
</comment>
<evidence type="ECO:0000313" key="8">
    <source>
        <dbReference type="Proteomes" id="UP000221860"/>
    </source>
</evidence>
<keyword evidence="3 5" id="KW-1133">Transmembrane helix</keyword>
<dbReference type="InterPro" id="IPR007829">
    <property type="entry name" value="TM2"/>
</dbReference>
<name>A0A2G1MGG0_9RHOB</name>
<evidence type="ECO:0000256" key="4">
    <source>
        <dbReference type="ARBA" id="ARBA00023136"/>
    </source>
</evidence>
<sequence>MSDFSRDDSEGAAPQGHKTLSTAMLLAVFLGPFGAHRFYMGRRGSATMMLMLAVTLVGLLVTALWLLIDLPRLPAMVRRHNAALARRQSLERRSKAHGFPALS</sequence>
<dbReference type="PANTHER" id="PTHR21016">
    <property type="entry name" value="BETA-AMYLOID BINDING PROTEIN-RELATED"/>
    <property type="match status" value="1"/>
</dbReference>
<evidence type="ECO:0000256" key="2">
    <source>
        <dbReference type="ARBA" id="ARBA00022692"/>
    </source>
</evidence>
<dbReference type="Pfam" id="PF05154">
    <property type="entry name" value="TM2"/>
    <property type="match status" value="1"/>
</dbReference>
<evidence type="ECO:0000256" key="5">
    <source>
        <dbReference type="SAM" id="Phobius"/>
    </source>
</evidence>
<keyword evidence="8" id="KW-1185">Reference proteome</keyword>
<feature type="transmembrane region" description="Helical" evidence="5">
    <location>
        <begin position="46"/>
        <end position="68"/>
    </location>
</feature>
<dbReference type="AlphaFoldDB" id="A0A2G1MGG0"/>